<reference evidence="2" key="1">
    <citation type="submission" date="2020-10" db="EMBL/GenBank/DDBJ databases">
        <authorList>
            <person name="Gilroy R."/>
        </authorList>
    </citation>
    <scope>NUCLEOTIDE SEQUENCE</scope>
    <source>
        <strain evidence="2">CHK190-19873</strain>
    </source>
</reference>
<protein>
    <submittedName>
        <fullName evidence="2">TipAS antibiotic-recognition domain-containing protein</fullName>
    </submittedName>
</protein>
<sequence>MDFEVFSKTELEDLYRSMEENMNEDQKALFIEQYGSMSAWKEHFLKNASSEEAQKNFQKVVEWHGSKEKALEVSRNPGNPDSFSAYQKQMDVVLRKLAARKGQDADSPEVRKLAEEYDFVTRQMFRLPDASAMVLELAAAYQTNPKIQAAQDRVYGEGSTEFIGRALEAFYNRPARRWGTE</sequence>
<dbReference type="AlphaFoldDB" id="A0A9D1EQQ5"/>
<evidence type="ECO:0000259" key="1">
    <source>
        <dbReference type="Pfam" id="PF07739"/>
    </source>
</evidence>
<gene>
    <name evidence="2" type="ORF">IAB44_02615</name>
</gene>
<dbReference type="EMBL" id="DVIQ01000015">
    <property type="protein sequence ID" value="HIS30429.1"/>
    <property type="molecule type" value="Genomic_DNA"/>
</dbReference>
<evidence type="ECO:0000313" key="3">
    <source>
        <dbReference type="Proteomes" id="UP000823935"/>
    </source>
</evidence>
<organism evidence="2 3">
    <name type="scientific">Candidatus Limivivens intestinipullorum</name>
    <dbReference type="NCBI Taxonomy" id="2840858"/>
    <lineage>
        <taxon>Bacteria</taxon>
        <taxon>Bacillati</taxon>
        <taxon>Bacillota</taxon>
        <taxon>Clostridia</taxon>
        <taxon>Lachnospirales</taxon>
        <taxon>Lachnospiraceae</taxon>
        <taxon>Lachnospiraceae incertae sedis</taxon>
        <taxon>Candidatus Limivivens</taxon>
    </lineage>
</organism>
<reference evidence="2" key="2">
    <citation type="journal article" date="2021" name="PeerJ">
        <title>Extensive microbial diversity within the chicken gut microbiome revealed by metagenomics and culture.</title>
        <authorList>
            <person name="Gilroy R."/>
            <person name="Ravi A."/>
            <person name="Getino M."/>
            <person name="Pursley I."/>
            <person name="Horton D.L."/>
            <person name="Alikhan N.F."/>
            <person name="Baker D."/>
            <person name="Gharbi K."/>
            <person name="Hall N."/>
            <person name="Watson M."/>
            <person name="Adriaenssens E.M."/>
            <person name="Foster-Nyarko E."/>
            <person name="Jarju S."/>
            <person name="Secka A."/>
            <person name="Antonio M."/>
            <person name="Oren A."/>
            <person name="Chaudhuri R.R."/>
            <person name="La Ragione R."/>
            <person name="Hildebrand F."/>
            <person name="Pallen M.J."/>
        </authorList>
    </citation>
    <scope>NUCLEOTIDE SEQUENCE</scope>
    <source>
        <strain evidence="2">CHK190-19873</strain>
    </source>
</reference>
<proteinExistence type="predicted"/>
<dbReference type="Proteomes" id="UP000823935">
    <property type="component" value="Unassembled WGS sequence"/>
</dbReference>
<dbReference type="InterPro" id="IPR036244">
    <property type="entry name" value="TipA-like_antibiotic-bd"/>
</dbReference>
<comment type="caution">
    <text evidence="2">The sequence shown here is derived from an EMBL/GenBank/DDBJ whole genome shotgun (WGS) entry which is preliminary data.</text>
</comment>
<feature type="domain" description="TipAS antibiotic-recognition" evidence="1">
    <location>
        <begin position="51"/>
        <end position="170"/>
    </location>
</feature>
<evidence type="ECO:0000313" key="2">
    <source>
        <dbReference type="EMBL" id="HIS30429.1"/>
    </source>
</evidence>
<dbReference type="SUPFAM" id="SSF89082">
    <property type="entry name" value="Antibiotic binding domain of TipA-like multidrug resistance regulators"/>
    <property type="match status" value="1"/>
</dbReference>
<dbReference type="Pfam" id="PF07739">
    <property type="entry name" value="TipAS"/>
    <property type="match status" value="1"/>
</dbReference>
<dbReference type="InterPro" id="IPR012925">
    <property type="entry name" value="TipAS_dom"/>
</dbReference>
<dbReference type="Gene3D" id="1.10.490.50">
    <property type="entry name" value="Antibiotic binding domain of TipA-like multidrug resistance regulators"/>
    <property type="match status" value="1"/>
</dbReference>
<accession>A0A9D1EQQ5</accession>
<name>A0A9D1EQQ5_9FIRM</name>